<dbReference type="GeneID" id="8105736"/>
<dbReference type="RefSeq" id="XP_002481431.1">
    <property type="nucleotide sequence ID" value="XM_002481386.1"/>
</dbReference>
<dbReference type="eggNOG" id="ENOG502QTM1">
    <property type="taxonomic scope" value="Eukaryota"/>
</dbReference>
<dbReference type="Gene3D" id="3.50.30.50">
    <property type="entry name" value="Putative cyclase"/>
    <property type="match status" value="1"/>
</dbReference>
<dbReference type="PANTHER" id="PTHR34861">
    <property type="match status" value="1"/>
</dbReference>
<dbReference type="STRING" id="441959.B8MAL5"/>
<evidence type="ECO:0000313" key="2">
    <source>
        <dbReference type="EMBL" id="EED17439.1"/>
    </source>
</evidence>
<evidence type="ECO:0000256" key="1">
    <source>
        <dbReference type="ARBA" id="ARBA00007865"/>
    </source>
</evidence>
<organism evidence="2 3">
    <name type="scientific">Talaromyces stipitatus (strain ATCC 10500 / CBS 375.48 / QM 6759 / NRRL 1006)</name>
    <name type="common">Penicillium stipitatum</name>
    <dbReference type="NCBI Taxonomy" id="441959"/>
    <lineage>
        <taxon>Eukaryota</taxon>
        <taxon>Fungi</taxon>
        <taxon>Dikarya</taxon>
        <taxon>Ascomycota</taxon>
        <taxon>Pezizomycotina</taxon>
        <taxon>Eurotiomycetes</taxon>
        <taxon>Eurotiomycetidae</taxon>
        <taxon>Eurotiales</taxon>
        <taxon>Trichocomaceae</taxon>
        <taxon>Talaromyces</taxon>
        <taxon>Talaromyces sect. Talaromyces</taxon>
    </lineage>
</organism>
<dbReference type="PhylomeDB" id="B8MAL5"/>
<dbReference type="Pfam" id="PF04199">
    <property type="entry name" value="Cyclase"/>
    <property type="match status" value="1"/>
</dbReference>
<dbReference type="EMBL" id="EQ962655">
    <property type="protein sequence ID" value="EED17439.1"/>
    <property type="molecule type" value="Genomic_DNA"/>
</dbReference>
<dbReference type="OrthoDB" id="5396at2759"/>
<accession>B8MAL5</accession>
<dbReference type="InterPro" id="IPR007325">
    <property type="entry name" value="KFase/CYL"/>
</dbReference>
<gene>
    <name evidence="2" type="ORF">TSTA_112710</name>
</gene>
<dbReference type="OMA" id="TGWWTRF"/>
<evidence type="ECO:0008006" key="4">
    <source>
        <dbReference type="Google" id="ProtNLM"/>
    </source>
</evidence>
<evidence type="ECO:0000313" key="3">
    <source>
        <dbReference type="Proteomes" id="UP000001745"/>
    </source>
</evidence>
<proteinExistence type="inferred from homology"/>
<name>B8MAL5_TALSN</name>
<dbReference type="InterPro" id="IPR037175">
    <property type="entry name" value="KFase_sf"/>
</dbReference>
<comment type="similarity">
    <text evidence="1">Belongs to the Cyclase 1 superfamily.</text>
</comment>
<protein>
    <recommendedName>
        <fullName evidence="4">Cyclase</fullName>
    </recommendedName>
</protein>
<keyword evidence="3" id="KW-1185">Reference proteome</keyword>
<dbReference type="AlphaFoldDB" id="B8MAL5"/>
<dbReference type="GO" id="GO:0019441">
    <property type="term" value="P:L-tryptophan catabolic process to kynurenine"/>
    <property type="evidence" value="ECO:0007669"/>
    <property type="project" value="InterPro"/>
</dbReference>
<dbReference type="PANTHER" id="PTHR34861:SF10">
    <property type="entry name" value="CYCLASE"/>
    <property type="match status" value="1"/>
</dbReference>
<dbReference type="GO" id="GO:0004061">
    <property type="term" value="F:arylformamidase activity"/>
    <property type="evidence" value="ECO:0007669"/>
    <property type="project" value="InterPro"/>
</dbReference>
<dbReference type="Proteomes" id="UP000001745">
    <property type="component" value="Unassembled WGS sequence"/>
</dbReference>
<dbReference type="SUPFAM" id="SSF102198">
    <property type="entry name" value="Putative cyclase"/>
    <property type="match status" value="1"/>
</dbReference>
<dbReference type="InParanoid" id="B8MAL5"/>
<sequence>MEMYIKRDTLNLIRHLISIFDMSTERKQDPNSTLWDPDNTTFPLRSELPALAGAPKDAAWVWGPNDNLGRLNLVTPSRIVSAATEIKSGESCRVDLPLSIPVKPSFGRETFKHDIKVIEGGVGHDDLYTLNTQSGTQWDGFRHISHAPSKLFYNNTRASDITGSDANDKCGIHHWAQRGIAGRGVLLDFVSYAEKHDIKYDSASSYAISFEDLVSCGQFQGLDIRPAAQGGDIQVGDILFIRSGFVRDYFSRTEEENIQIGSRQDHIWAGVKQEQEMIDWLHNCYFAAVAGDAPAFERWPSPESYKLHEYLLALWGVPIGEMLALEGVSVLAKKHQRWTFFFTTAPANCPGGVGSHVNGTAIF</sequence>
<reference evidence="3" key="1">
    <citation type="journal article" date="2015" name="Genome Announc.">
        <title>Genome sequence of the AIDS-associated pathogen Penicillium marneffei (ATCC18224) and its near taxonomic relative Talaromyces stipitatus (ATCC10500).</title>
        <authorList>
            <person name="Nierman W.C."/>
            <person name="Fedorova-Abrams N.D."/>
            <person name="Andrianopoulos A."/>
        </authorList>
    </citation>
    <scope>NUCLEOTIDE SEQUENCE [LARGE SCALE GENOMIC DNA]</scope>
    <source>
        <strain evidence="3">ATCC 10500 / CBS 375.48 / QM 6759 / NRRL 1006</strain>
    </source>
</reference>
<dbReference type="HOGENOM" id="CLU_030671_1_0_1"/>
<dbReference type="VEuPathDB" id="FungiDB:TSTA_112710"/>